<dbReference type="Gene3D" id="3.90.1570.10">
    <property type="entry name" value="tt1808, chain A"/>
    <property type="match status" value="1"/>
</dbReference>
<dbReference type="AlphaFoldDB" id="A0A0M2PZB2"/>
<dbReference type="SUPFAM" id="SSF52980">
    <property type="entry name" value="Restriction endonuclease-like"/>
    <property type="match status" value="1"/>
</dbReference>
<dbReference type="STRING" id="317619.GCA_000332315_00696"/>
<dbReference type="eggNOG" id="COG4636">
    <property type="taxonomic scope" value="Bacteria"/>
</dbReference>
<accession>A0A0M2PZB2</accession>
<dbReference type="OrthoDB" id="461333at2"/>
<dbReference type="PANTHER" id="PTHR34107:SF1">
    <property type="entry name" value="SLL0198 PROTEIN"/>
    <property type="match status" value="1"/>
</dbReference>
<protein>
    <recommendedName>
        <fullName evidence="1">Putative restriction endonuclease domain-containing protein</fullName>
    </recommendedName>
</protein>
<comment type="caution">
    <text evidence="2">The sequence shown here is derived from an EMBL/GenBank/DDBJ whole genome shotgun (WGS) entry which is preliminary data.</text>
</comment>
<proteinExistence type="predicted"/>
<feature type="domain" description="Putative restriction endonuclease" evidence="1">
    <location>
        <begin position="12"/>
        <end position="179"/>
    </location>
</feature>
<dbReference type="RefSeq" id="WP_016922629.1">
    <property type="nucleotide sequence ID" value="NZ_KB235933.1"/>
</dbReference>
<dbReference type="CDD" id="cd06260">
    <property type="entry name" value="DUF820-like"/>
    <property type="match status" value="1"/>
</dbReference>
<evidence type="ECO:0000313" key="3">
    <source>
        <dbReference type="Proteomes" id="UP000034681"/>
    </source>
</evidence>
<organism evidence="2 3">
    <name type="scientific">Prochlorothrix hollandica PCC 9006 = CALU 1027</name>
    <dbReference type="NCBI Taxonomy" id="317619"/>
    <lineage>
        <taxon>Bacteria</taxon>
        <taxon>Bacillati</taxon>
        <taxon>Cyanobacteriota</taxon>
        <taxon>Cyanophyceae</taxon>
        <taxon>Prochlorotrichales</taxon>
        <taxon>Prochlorotrichaceae</taxon>
        <taxon>Prochlorothrix</taxon>
    </lineage>
</organism>
<dbReference type="InterPro" id="IPR012296">
    <property type="entry name" value="Nuclease_put_TT1808"/>
</dbReference>
<dbReference type="InterPro" id="IPR008538">
    <property type="entry name" value="Uma2"/>
</dbReference>
<reference evidence="2" key="1">
    <citation type="submission" date="2012-04" db="EMBL/GenBank/DDBJ databases">
        <authorList>
            <person name="Borisov I.G."/>
            <person name="Ivanikova N.V."/>
            <person name="Pinevich A.V."/>
        </authorList>
    </citation>
    <scope>NUCLEOTIDE SEQUENCE</scope>
    <source>
        <strain evidence="2">CALU 1027</strain>
    </source>
</reference>
<dbReference type="InterPro" id="IPR011335">
    <property type="entry name" value="Restrct_endonuc-II-like"/>
</dbReference>
<dbReference type="PANTHER" id="PTHR34107">
    <property type="entry name" value="SLL0198 PROTEIN-RELATED"/>
    <property type="match status" value="1"/>
</dbReference>
<dbReference type="Pfam" id="PF05685">
    <property type="entry name" value="Uma2"/>
    <property type="match status" value="1"/>
</dbReference>
<dbReference type="Proteomes" id="UP000034681">
    <property type="component" value="Unassembled WGS sequence"/>
</dbReference>
<evidence type="ECO:0000313" key="2">
    <source>
        <dbReference type="EMBL" id="KKJ00034.1"/>
    </source>
</evidence>
<name>A0A0M2PZB2_PROHO</name>
<dbReference type="EMBL" id="AJTX02000004">
    <property type="protein sequence ID" value="KKJ00034.1"/>
    <property type="molecule type" value="Genomic_DNA"/>
</dbReference>
<keyword evidence="3" id="KW-1185">Reference proteome</keyword>
<sequence length="187" mass="21002">MTQTLTPPLTLAHFLQLPEIKPAQEYNNGKISQKPMPQGKHSVLQTELVIFLNQALKIAKIARAFSELRFTFGDKSLVPDVAVVQWAKLPRDPQGQIANRFDLAPDWAIEILSPGQSSTKITKNIVHGLNHGTSLGWLIDPAEETILVYQPHRSPQVCDRPEQSLPSPDFVPDLALSVEQLWAWLWE</sequence>
<evidence type="ECO:0000259" key="1">
    <source>
        <dbReference type="Pfam" id="PF05685"/>
    </source>
</evidence>
<gene>
    <name evidence="2" type="ORF">PROH_09690</name>
</gene>